<evidence type="ECO:0000313" key="1">
    <source>
        <dbReference type="EMBL" id="OGC44955.1"/>
    </source>
</evidence>
<comment type="caution">
    <text evidence="1">The sequence shown here is derived from an EMBL/GenBank/DDBJ whole genome shotgun (WGS) entry which is preliminary data.</text>
</comment>
<evidence type="ECO:0000313" key="2">
    <source>
        <dbReference type="Proteomes" id="UP000176583"/>
    </source>
</evidence>
<protein>
    <submittedName>
        <fullName evidence="1">Uncharacterized protein</fullName>
    </submittedName>
</protein>
<proteinExistence type="predicted"/>
<dbReference type="Proteomes" id="UP000176583">
    <property type="component" value="Unassembled WGS sequence"/>
</dbReference>
<gene>
    <name evidence="1" type="ORF">A2V54_01545</name>
</gene>
<sequence length="68" mass="7911">MAIRGRLSPRFPLFPAENMGWGRPGLFSPLRRFSEKLNKGLRMPKFRINPKSGGLDEWKPGKRRRLFG</sequence>
<dbReference type="AlphaFoldDB" id="A0A1F4UJ12"/>
<dbReference type="EMBL" id="MEUW01000002">
    <property type="protein sequence ID" value="OGC44955.1"/>
    <property type="molecule type" value="Genomic_DNA"/>
</dbReference>
<reference evidence="1 2" key="1">
    <citation type="journal article" date="2016" name="Nat. Commun.">
        <title>Thousands of microbial genomes shed light on interconnected biogeochemical processes in an aquifer system.</title>
        <authorList>
            <person name="Anantharaman K."/>
            <person name="Brown C.T."/>
            <person name="Hug L.A."/>
            <person name="Sharon I."/>
            <person name="Castelle C.J."/>
            <person name="Probst A.J."/>
            <person name="Thomas B.C."/>
            <person name="Singh A."/>
            <person name="Wilkins M.J."/>
            <person name="Karaoz U."/>
            <person name="Brodie E.L."/>
            <person name="Williams K.H."/>
            <person name="Hubbard S.S."/>
            <person name="Banfield J.F."/>
        </authorList>
    </citation>
    <scope>NUCLEOTIDE SEQUENCE [LARGE SCALE GENOMIC DNA]</scope>
</reference>
<accession>A0A1F4UJ12</accession>
<name>A0A1F4UJ12_UNCKA</name>
<organism evidence="1 2">
    <name type="scientific">candidate division WWE3 bacterium RBG_19FT_COMBO_53_11</name>
    <dbReference type="NCBI Taxonomy" id="1802613"/>
    <lineage>
        <taxon>Bacteria</taxon>
        <taxon>Katanobacteria</taxon>
    </lineage>
</organism>